<evidence type="ECO:0000313" key="2">
    <source>
        <dbReference type="Proteomes" id="UP000250079"/>
    </source>
</evidence>
<proteinExistence type="predicted"/>
<dbReference type="InterPro" id="IPR009241">
    <property type="entry name" value="HigB-like"/>
</dbReference>
<dbReference type="OrthoDB" id="9797093at2"/>
<evidence type="ECO:0000313" key="1">
    <source>
        <dbReference type="EMBL" id="ASJ75763.1"/>
    </source>
</evidence>
<sequence length="111" mass="12831">MKELFWYPASKSALNDFPTEAKQYLGYQLHLLQSGASPDDFKPLKDLGKGISGVYELRFRDESNIFRVAYVAKFEDAIVVLHSWQKKTQKTAQSDLTLIAKRFREVKEELT</sequence>
<name>A0A2Z2NWZ6_9GAMM</name>
<dbReference type="AlphaFoldDB" id="A0A2Z2NWZ6"/>
<organism evidence="1 2">
    <name type="scientific">Granulosicoccus antarcticus IMCC3135</name>
    <dbReference type="NCBI Taxonomy" id="1192854"/>
    <lineage>
        <taxon>Bacteria</taxon>
        <taxon>Pseudomonadati</taxon>
        <taxon>Pseudomonadota</taxon>
        <taxon>Gammaproteobacteria</taxon>
        <taxon>Chromatiales</taxon>
        <taxon>Granulosicoccaceae</taxon>
        <taxon>Granulosicoccus</taxon>
    </lineage>
</organism>
<protein>
    <recommendedName>
        <fullName evidence="3">Type II toxin-antitoxin system RelE/ParE family toxin</fullName>
    </recommendedName>
</protein>
<gene>
    <name evidence="1" type="ORF">IMCC3135_28555</name>
</gene>
<dbReference type="RefSeq" id="WP_088920626.1">
    <property type="nucleotide sequence ID" value="NZ_CP018632.1"/>
</dbReference>
<reference evidence="1 2" key="1">
    <citation type="submission" date="2016-12" db="EMBL/GenBank/DDBJ databases">
        <authorList>
            <person name="Song W.-J."/>
            <person name="Kurnit D.M."/>
        </authorList>
    </citation>
    <scope>NUCLEOTIDE SEQUENCE [LARGE SCALE GENOMIC DNA]</scope>
    <source>
        <strain evidence="1 2">IMCC3135</strain>
    </source>
</reference>
<dbReference type="Pfam" id="PF05973">
    <property type="entry name" value="Gp49"/>
    <property type="match status" value="1"/>
</dbReference>
<dbReference type="KEGG" id="gai:IMCC3135_28555"/>
<dbReference type="EMBL" id="CP018632">
    <property type="protein sequence ID" value="ASJ75763.1"/>
    <property type="molecule type" value="Genomic_DNA"/>
</dbReference>
<accession>A0A2Z2NWZ6</accession>
<evidence type="ECO:0008006" key="3">
    <source>
        <dbReference type="Google" id="ProtNLM"/>
    </source>
</evidence>
<dbReference type="Proteomes" id="UP000250079">
    <property type="component" value="Chromosome"/>
</dbReference>
<keyword evidence="2" id="KW-1185">Reference proteome</keyword>